<evidence type="ECO:0008006" key="3">
    <source>
        <dbReference type="Google" id="ProtNLM"/>
    </source>
</evidence>
<sequence length="116" mass="13899">MRLKRAERLSRHIYDVEKMMDEEHGKQALEDEQLYSDIINHRRNLIGIKGIDYDSHWPGTVSLIPPGTAKNQWKKDYRNMRESMIYGDTLNFEELLERMQELMERINSLKFGKTKK</sequence>
<evidence type="ECO:0000313" key="1">
    <source>
        <dbReference type="EMBL" id="NGP88983.1"/>
    </source>
</evidence>
<gene>
    <name evidence="1" type="ORF">G3569_11495</name>
</gene>
<reference evidence="1 2" key="1">
    <citation type="submission" date="2020-02" db="EMBL/GenBank/DDBJ databases">
        <title>Aliifodinibius halophilus 2W32, complete genome.</title>
        <authorList>
            <person name="Li Y."/>
            <person name="Wu S."/>
        </authorList>
    </citation>
    <scope>NUCLEOTIDE SEQUENCE [LARGE SCALE GENOMIC DNA]</scope>
    <source>
        <strain evidence="1 2">2W32</strain>
    </source>
</reference>
<accession>A0A6M1T8T6</accession>
<dbReference type="RefSeq" id="WP_165269258.1">
    <property type="nucleotide sequence ID" value="NZ_JAALLS010000014.1"/>
</dbReference>
<dbReference type="AlphaFoldDB" id="A0A6M1T8T6"/>
<name>A0A6M1T8T6_9BACT</name>
<protein>
    <recommendedName>
        <fullName evidence="3">Nucleotidyl transferase AbiEii/AbiGii toxin family protein</fullName>
    </recommendedName>
</protein>
<dbReference type="Proteomes" id="UP000479132">
    <property type="component" value="Unassembled WGS sequence"/>
</dbReference>
<organism evidence="1 2">
    <name type="scientific">Fodinibius halophilus</name>
    <dbReference type="NCBI Taxonomy" id="1736908"/>
    <lineage>
        <taxon>Bacteria</taxon>
        <taxon>Pseudomonadati</taxon>
        <taxon>Balneolota</taxon>
        <taxon>Balneolia</taxon>
        <taxon>Balneolales</taxon>
        <taxon>Balneolaceae</taxon>
        <taxon>Fodinibius</taxon>
    </lineage>
</organism>
<keyword evidence="2" id="KW-1185">Reference proteome</keyword>
<comment type="caution">
    <text evidence="1">The sequence shown here is derived from an EMBL/GenBank/DDBJ whole genome shotgun (WGS) entry which is preliminary data.</text>
</comment>
<evidence type="ECO:0000313" key="2">
    <source>
        <dbReference type="Proteomes" id="UP000479132"/>
    </source>
</evidence>
<dbReference type="EMBL" id="JAALLS010000014">
    <property type="protein sequence ID" value="NGP88983.1"/>
    <property type="molecule type" value="Genomic_DNA"/>
</dbReference>
<proteinExistence type="predicted"/>